<evidence type="ECO:0000256" key="1">
    <source>
        <dbReference type="ARBA" id="ARBA00023157"/>
    </source>
</evidence>
<keyword evidence="2" id="KW-0472">Membrane</keyword>
<organism evidence="4 5">
    <name type="scientific">Caerostris extrusa</name>
    <name type="common">Bark spider</name>
    <name type="synonym">Caerostris bankana</name>
    <dbReference type="NCBI Taxonomy" id="172846"/>
    <lineage>
        <taxon>Eukaryota</taxon>
        <taxon>Metazoa</taxon>
        <taxon>Ecdysozoa</taxon>
        <taxon>Arthropoda</taxon>
        <taxon>Chelicerata</taxon>
        <taxon>Arachnida</taxon>
        <taxon>Araneae</taxon>
        <taxon>Araneomorphae</taxon>
        <taxon>Entelegynae</taxon>
        <taxon>Araneoidea</taxon>
        <taxon>Araneidae</taxon>
        <taxon>Caerostris</taxon>
    </lineage>
</organism>
<dbReference type="Gene3D" id="3.10.100.10">
    <property type="entry name" value="Mannose-Binding Protein A, subunit A"/>
    <property type="match status" value="1"/>
</dbReference>
<reference evidence="4 5" key="1">
    <citation type="submission" date="2021-06" db="EMBL/GenBank/DDBJ databases">
        <title>Caerostris extrusa draft genome.</title>
        <authorList>
            <person name="Kono N."/>
            <person name="Arakawa K."/>
        </authorList>
    </citation>
    <scope>NUCLEOTIDE SEQUENCE [LARGE SCALE GENOMIC DNA]</scope>
</reference>
<evidence type="ECO:0000259" key="3">
    <source>
        <dbReference type="PROSITE" id="PS50041"/>
    </source>
</evidence>
<dbReference type="Pfam" id="PF00059">
    <property type="entry name" value="Lectin_C"/>
    <property type="match status" value="1"/>
</dbReference>
<dbReference type="EMBL" id="BPLR01014683">
    <property type="protein sequence ID" value="GIY70545.1"/>
    <property type="molecule type" value="Genomic_DNA"/>
</dbReference>
<dbReference type="InterPro" id="IPR016186">
    <property type="entry name" value="C-type_lectin-like/link_sf"/>
</dbReference>
<dbReference type="InterPro" id="IPR018378">
    <property type="entry name" value="C-type_lectin_CS"/>
</dbReference>
<sequence length="133" mass="15503">MEMLSRFVQYLQHVIHIGLYRHMLLDEEFVWADKSELDLTFWDSNEPNDENEQCVELKTEDMRWNDINCNEKRGFICSIKKARGFSIGALVGVIICVLFVAVLIGAVVYYFRLCDRGYERVKGPSRHLSLQPA</sequence>
<dbReference type="SUPFAM" id="SSF56436">
    <property type="entry name" value="C-type lectin-like"/>
    <property type="match status" value="1"/>
</dbReference>
<keyword evidence="4" id="KW-0675">Receptor</keyword>
<gene>
    <name evidence="4" type="primary">X975_03586</name>
    <name evidence="4" type="ORF">CEXT_764921</name>
</gene>
<comment type="caution">
    <text evidence="4">The sequence shown here is derived from an EMBL/GenBank/DDBJ whole genome shotgun (WGS) entry which is preliminary data.</text>
</comment>
<dbReference type="InterPro" id="IPR050111">
    <property type="entry name" value="C-type_lectin/snaclec_domain"/>
</dbReference>
<dbReference type="InterPro" id="IPR016187">
    <property type="entry name" value="CTDL_fold"/>
</dbReference>
<evidence type="ECO:0000256" key="2">
    <source>
        <dbReference type="SAM" id="Phobius"/>
    </source>
</evidence>
<keyword evidence="5" id="KW-1185">Reference proteome</keyword>
<evidence type="ECO:0000313" key="4">
    <source>
        <dbReference type="EMBL" id="GIY70545.1"/>
    </source>
</evidence>
<keyword evidence="1" id="KW-1015">Disulfide bond</keyword>
<dbReference type="AlphaFoldDB" id="A0AAV4VMC8"/>
<protein>
    <submittedName>
        <fullName evidence="4">Macrophage mannose receptor 1</fullName>
    </submittedName>
</protein>
<dbReference type="PROSITE" id="PS00615">
    <property type="entry name" value="C_TYPE_LECTIN_1"/>
    <property type="match status" value="1"/>
</dbReference>
<feature type="transmembrane region" description="Helical" evidence="2">
    <location>
        <begin position="87"/>
        <end position="111"/>
    </location>
</feature>
<dbReference type="Proteomes" id="UP001054945">
    <property type="component" value="Unassembled WGS sequence"/>
</dbReference>
<keyword evidence="2" id="KW-1133">Transmembrane helix</keyword>
<name>A0AAV4VMC8_CAEEX</name>
<proteinExistence type="predicted"/>
<keyword evidence="2" id="KW-0812">Transmembrane</keyword>
<dbReference type="InterPro" id="IPR001304">
    <property type="entry name" value="C-type_lectin-like"/>
</dbReference>
<accession>A0AAV4VMC8</accession>
<dbReference type="PANTHER" id="PTHR22803">
    <property type="entry name" value="MANNOSE, PHOSPHOLIPASE, LECTIN RECEPTOR RELATED"/>
    <property type="match status" value="1"/>
</dbReference>
<feature type="domain" description="C-type lectin" evidence="3">
    <location>
        <begin position="1"/>
        <end position="78"/>
    </location>
</feature>
<evidence type="ECO:0000313" key="5">
    <source>
        <dbReference type="Proteomes" id="UP001054945"/>
    </source>
</evidence>
<dbReference type="PROSITE" id="PS50041">
    <property type="entry name" value="C_TYPE_LECTIN_2"/>
    <property type="match status" value="1"/>
</dbReference>